<proteinExistence type="predicted"/>
<dbReference type="Proteomes" id="UP001567538">
    <property type="component" value="Unassembled WGS sequence"/>
</dbReference>
<comment type="caution">
    <text evidence="1">The sequence shown here is derived from an EMBL/GenBank/DDBJ whole genome shotgun (WGS) entry which is preliminary data.</text>
</comment>
<evidence type="ECO:0000313" key="1">
    <source>
        <dbReference type="EMBL" id="KAL1557180.1"/>
    </source>
</evidence>
<dbReference type="AlphaFoldDB" id="A0ABD1HMC7"/>
<keyword evidence="2" id="KW-1185">Reference proteome</keyword>
<name>A0ABD1HMC7_SALDI</name>
<organism evidence="1 2">
    <name type="scientific">Salvia divinorum</name>
    <name type="common">Maria pastora</name>
    <name type="synonym">Diviner's sage</name>
    <dbReference type="NCBI Taxonomy" id="28513"/>
    <lineage>
        <taxon>Eukaryota</taxon>
        <taxon>Viridiplantae</taxon>
        <taxon>Streptophyta</taxon>
        <taxon>Embryophyta</taxon>
        <taxon>Tracheophyta</taxon>
        <taxon>Spermatophyta</taxon>
        <taxon>Magnoliopsida</taxon>
        <taxon>eudicotyledons</taxon>
        <taxon>Gunneridae</taxon>
        <taxon>Pentapetalae</taxon>
        <taxon>asterids</taxon>
        <taxon>lamiids</taxon>
        <taxon>Lamiales</taxon>
        <taxon>Lamiaceae</taxon>
        <taxon>Nepetoideae</taxon>
        <taxon>Mentheae</taxon>
        <taxon>Salviinae</taxon>
        <taxon>Salvia</taxon>
        <taxon>Salvia subgen. Calosphace</taxon>
    </lineage>
</organism>
<reference evidence="1 2" key="1">
    <citation type="submission" date="2024-06" db="EMBL/GenBank/DDBJ databases">
        <title>A chromosome level genome sequence of Diviner's sage (Salvia divinorum).</title>
        <authorList>
            <person name="Ford S.A."/>
            <person name="Ro D.-K."/>
            <person name="Ness R.W."/>
            <person name="Phillips M.A."/>
        </authorList>
    </citation>
    <scope>NUCLEOTIDE SEQUENCE [LARGE SCALE GENOMIC DNA]</scope>
    <source>
        <strain evidence="1">SAF-2024a</strain>
        <tissue evidence="1">Leaf</tissue>
    </source>
</reference>
<evidence type="ECO:0000313" key="2">
    <source>
        <dbReference type="Proteomes" id="UP001567538"/>
    </source>
</evidence>
<protein>
    <submittedName>
        <fullName evidence="1">Uncharacterized protein</fullName>
    </submittedName>
</protein>
<accession>A0ABD1HMC7</accession>
<dbReference type="EMBL" id="JBEAFC010000005">
    <property type="protein sequence ID" value="KAL1557180.1"/>
    <property type="molecule type" value="Genomic_DNA"/>
</dbReference>
<sequence>MASPVRHLRAAAVASRGSVAAALGRRVSRGTAAGRDMALVWRWGSGCLGSCFIAPSRSAAAPLRRAKPVSGVQDVVIE</sequence>
<gene>
    <name evidence="1" type="ORF">AAHA92_12700</name>
</gene>